<feature type="compositionally biased region" description="Low complexity" evidence="1">
    <location>
        <begin position="10"/>
        <end position="39"/>
    </location>
</feature>
<feature type="region of interest" description="Disordered" evidence="1">
    <location>
        <begin position="1"/>
        <end position="50"/>
    </location>
</feature>
<protein>
    <recommendedName>
        <fullName evidence="5">Lipoprotein</fullName>
    </recommendedName>
</protein>
<sequence length="284" mass="30231">MEGPERAEEGVGATGSAESAESGGPAEEEAVAPAAVAADTGDDVPRARPRRRGRTAAMLAAAAVLGVVAGACTGYLVQAGRAPTALPPLSQPVVAQAQGEAEPLSAAQDRRVRTDGDLRKLLIPRPKGTEDNPSAVDDEGWADLAAYAERYKGPASTFDSLIDDEFRRAAVTSWRVGDAYTVDIALVQFRQESKPAASEWAENGDYWADKEGDTRRWPLPGTGEGTGTVYVHDAPERKAGYLPLYSAEAHAWRGDIYMEIHVYGSEPIAKAKIMDLAERQVGKL</sequence>
<comment type="caution">
    <text evidence="3">The sequence shown here is derived from an EMBL/GenBank/DDBJ whole genome shotgun (WGS) entry which is preliminary data.</text>
</comment>
<feature type="transmembrane region" description="Helical" evidence="2">
    <location>
        <begin position="56"/>
        <end position="77"/>
    </location>
</feature>
<reference evidence="4" key="1">
    <citation type="submission" date="2023-07" db="EMBL/GenBank/DDBJ databases">
        <title>Whole genome shotgun sequence of Streptomyces cacaoi subsp. asoensis NBRC 13813.</title>
        <authorList>
            <person name="Komaki H."/>
            <person name="Tamura T."/>
        </authorList>
    </citation>
    <scope>NUCLEOTIDE SEQUENCE [LARGE SCALE GENOMIC DNA]</scope>
    <source>
        <strain evidence="4">NBRC 13813</strain>
    </source>
</reference>
<dbReference type="Proteomes" id="UP000649259">
    <property type="component" value="Unassembled WGS sequence"/>
</dbReference>
<evidence type="ECO:0000313" key="3">
    <source>
        <dbReference type="EMBL" id="GHI61869.1"/>
    </source>
</evidence>
<keyword evidence="2" id="KW-0812">Transmembrane</keyword>
<keyword evidence="2" id="KW-1133">Transmembrane helix</keyword>
<accession>A0ABQ3S162</accession>
<keyword evidence="4" id="KW-1185">Reference proteome</keyword>
<evidence type="ECO:0000256" key="2">
    <source>
        <dbReference type="SAM" id="Phobius"/>
    </source>
</evidence>
<organism evidence="3 4">
    <name type="scientific">Streptomyces asoensis</name>
    <dbReference type="NCBI Taxonomy" id="249586"/>
    <lineage>
        <taxon>Bacteria</taxon>
        <taxon>Bacillati</taxon>
        <taxon>Actinomycetota</taxon>
        <taxon>Actinomycetes</taxon>
        <taxon>Kitasatosporales</taxon>
        <taxon>Streptomycetaceae</taxon>
        <taxon>Streptomyces</taxon>
    </lineage>
</organism>
<evidence type="ECO:0000313" key="4">
    <source>
        <dbReference type="Proteomes" id="UP000649259"/>
    </source>
</evidence>
<evidence type="ECO:0008006" key="5">
    <source>
        <dbReference type="Google" id="ProtNLM"/>
    </source>
</evidence>
<name>A0ABQ3S162_9ACTN</name>
<dbReference type="EMBL" id="BNEB01000003">
    <property type="protein sequence ID" value="GHI61869.1"/>
    <property type="molecule type" value="Genomic_DNA"/>
</dbReference>
<evidence type="ECO:0000256" key="1">
    <source>
        <dbReference type="SAM" id="MobiDB-lite"/>
    </source>
</evidence>
<gene>
    <name evidence="3" type="ORF">Saso_35190</name>
</gene>
<keyword evidence="2" id="KW-0472">Membrane</keyword>
<proteinExistence type="predicted"/>